<feature type="domain" description="Asparagine synthetase" evidence="5">
    <location>
        <begin position="207"/>
        <end position="594"/>
    </location>
</feature>
<evidence type="ECO:0000256" key="2">
    <source>
        <dbReference type="ARBA" id="ARBA00012737"/>
    </source>
</evidence>
<dbReference type="InterPro" id="IPR001962">
    <property type="entry name" value="Asn_synthase"/>
</dbReference>
<comment type="caution">
    <text evidence="6">The sequence shown here is derived from an EMBL/GenBank/DDBJ whole genome shotgun (WGS) entry which is preliminary data.</text>
</comment>
<evidence type="ECO:0000256" key="3">
    <source>
        <dbReference type="ARBA" id="ARBA00022888"/>
    </source>
</evidence>
<dbReference type="OrthoDB" id="7053173at2"/>
<comment type="catalytic activity">
    <reaction evidence="4">
        <text>L-aspartate + L-glutamine + ATP + H2O = L-asparagine + L-glutamate + AMP + diphosphate + H(+)</text>
        <dbReference type="Rhea" id="RHEA:12228"/>
        <dbReference type="ChEBI" id="CHEBI:15377"/>
        <dbReference type="ChEBI" id="CHEBI:15378"/>
        <dbReference type="ChEBI" id="CHEBI:29985"/>
        <dbReference type="ChEBI" id="CHEBI:29991"/>
        <dbReference type="ChEBI" id="CHEBI:30616"/>
        <dbReference type="ChEBI" id="CHEBI:33019"/>
        <dbReference type="ChEBI" id="CHEBI:58048"/>
        <dbReference type="ChEBI" id="CHEBI:58359"/>
        <dbReference type="ChEBI" id="CHEBI:456215"/>
        <dbReference type="EC" id="6.3.5.4"/>
    </reaction>
</comment>
<dbReference type="EMBL" id="VIWV01000001">
    <property type="protein sequence ID" value="TWF86299.1"/>
    <property type="molecule type" value="Genomic_DNA"/>
</dbReference>
<dbReference type="GO" id="GO:0006529">
    <property type="term" value="P:asparagine biosynthetic process"/>
    <property type="evidence" value="ECO:0007669"/>
    <property type="project" value="UniProtKB-KW"/>
</dbReference>
<accession>A0A561TGR3</accession>
<evidence type="ECO:0000256" key="1">
    <source>
        <dbReference type="ARBA" id="ARBA00005187"/>
    </source>
</evidence>
<evidence type="ECO:0000313" key="7">
    <source>
        <dbReference type="Proteomes" id="UP000316603"/>
    </source>
</evidence>
<keyword evidence="3" id="KW-0061">Asparagine biosynthesis</keyword>
<comment type="pathway">
    <text evidence="1">Amino-acid biosynthesis; L-asparagine biosynthesis; L-asparagine from L-aspartate (L-Gln route): step 1/1.</text>
</comment>
<dbReference type="Pfam" id="PF00733">
    <property type="entry name" value="Asn_synthase"/>
    <property type="match status" value="1"/>
</dbReference>
<name>A0A561TGR3_9ACTN</name>
<gene>
    <name evidence="6" type="ORF">FHX78_113264</name>
</gene>
<protein>
    <recommendedName>
        <fullName evidence="2">asparagine synthase (glutamine-hydrolyzing)</fullName>
        <ecNumber evidence="2">6.3.5.4</ecNumber>
    </recommendedName>
</protein>
<evidence type="ECO:0000256" key="4">
    <source>
        <dbReference type="ARBA" id="ARBA00048741"/>
    </source>
</evidence>
<dbReference type="EC" id="6.3.5.4" evidence="2"/>
<evidence type="ECO:0000259" key="5">
    <source>
        <dbReference type="Pfam" id="PF00733"/>
    </source>
</evidence>
<sequence length="610" mass="65841">MEFLAVTDNRAGAAVVEDVLRDGKRDRTLSHASGRPWLVGTWDDGDVLTVTRGNRSLALLGCFRAVPADLGGLLERATGADELHEALRRIPGSYHAVASLQGQLTVQGSLSGVREVFYATVNGATLAADRPDTLAELAGGGIDERALLGHLMAQPPPPLSERTAWRGVECLKPGHRLRVHPDGSHRTVAWWVPPAPGLPLAEAAVRVRDALTDAVAARTRSGTGLACDLSGGMDSSSLAFLTGRREPGRRWVTVRHEATDPGNDDARWGARAAALLPDAEHLVFDATDLPPSFAGQLDHDDVLEAPYAWNRKRAETLYVTERLATQGVSVRLTGHGGDELFNAPPSLYHALARDRPLRSVSALRAARSMYRWPLGAMLRNLLRNPSYSQWLATASASLSRPIHGPREPVTGWGYFPRLPHWATGDAVDACRAAFDEAAGAGTAPFSASPAQHVLIQAVRQCGGKVRLTDRLTSPLGVAYHAPYLDDRVVEAALSARIADRYDTGQAKPVLATAMRGVVPAPVLSRSTKGEFSAEVYAGVRRYRRDLLALGEDMRLARLGLVDEEAVRTVLLSPHPTSRTFIPMVATLACESWLRSVEAARTRARGREGTR</sequence>
<reference evidence="6 7" key="1">
    <citation type="submission" date="2019-06" db="EMBL/GenBank/DDBJ databases">
        <title>Sequencing the genomes of 1000 actinobacteria strains.</title>
        <authorList>
            <person name="Klenk H.-P."/>
        </authorList>
    </citation>
    <scope>NUCLEOTIDE SEQUENCE [LARGE SCALE GENOMIC DNA]</scope>
    <source>
        <strain evidence="6 7">DSM 41695</strain>
    </source>
</reference>
<dbReference type="InterPro" id="IPR014729">
    <property type="entry name" value="Rossmann-like_a/b/a_fold"/>
</dbReference>
<dbReference type="InterPro" id="IPR051786">
    <property type="entry name" value="ASN_synthetase/amidase"/>
</dbReference>
<dbReference type="PANTHER" id="PTHR43284">
    <property type="entry name" value="ASPARAGINE SYNTHETASE (GLUTAMINE-HYDROLYZING)"/>
    <property type="match status" value="1"/>
</dbReference>
<dbReference type="RefSeq" id="WP_145868200.1">
    <property type="nucleotide sequence ID" value="NZ_BNCE01000003.1"/>
</dbReference>
<dbReference type="Proteomes" id="UP000316603">
    <property type="component" value="Unassembled WGS sequence"/>
</dbReference>
<organism evidence="6 7">
    <name type="scientific">Streptomyces capillispiralis</name>
    <dbReference type="NCBI Taxonomy" id="68182"/>
    <lineage>
        <taxon>Bacteria</taxon>
        <taxon>Bacillati</taxon>
        <taxon>Actinomycetota</taxon>
        <taxon>Actinomycetes</taxon>
        <taxon>Kitasatosporales</taxon>
        <taxon>Streptomycetaceae</taxon>
        <taxon>Streptomyces</taxon>
    </lineage>
</organism>
<keyword evidence="7" id="KW-1185">Reference proteome</keyword>
<proteinExistence type="predicted"/>
<evidence type="ECO:0000313" key="6">
    <source>
        <dbReference type="EMBL" id="TWF86299.1"/>
    </source>
</evidence>
<dbReference type="SUPFAM" id="SSF52402">
    <property type="entry name" value="Adenine nucleotide alpha hydrolases-like"/>
    <property type="match status" value="1"/>
</dbReference>
<dbReference type="PANTHER" id="PTHR43284:SF1">
    <property type="entry name" value="ASPARAGINE SYNTHETASE"/>
    <property type="match status" value="1"/>
</dbReference>
<dbReference type="Gene3D" id="3.40.50.620">
    <property type="entry name" value="HUPs"/>
    <property type="match status" value="2"/>
</dbReference>
<dbReference type="GO" id="GO:0004066">
    <property type="term" value="F:asparagine synthase (glutamine-hydrolyzing) activity"/>
    <property type="evidence" value="ECO:0007669"/>
    <property type="project" value="UniProtKB-EC"/>
</dbReference>
<keyword evidence="3" id="KW-0028">Amino-acid biosynthesis</keyword>
<dbReference type="AlphaFoldDB" id="A0A561TGR3"/>